<dbReference type="PANTHER" id="PTHR43318">
    <property type="entry name" value="UDP-N-ACETYLGLUCOSAMINE 4,6-DEHYDRATASE"/>
    <property type="match status" value="1"/>
</dbReference>
<dbReference type="EMBL" id="LMVM01000033">
    <property type="protein sequence ID" value="PAV03920.1"/>
    <property type="molecule type" value="Genomic_DNA"/>
</dbReference>
<dbReference type="Proteomes" id="UP000217784">
    <property type="component" value="Unassembled WGS sequence"/>
</dbReference>
<sequence length="355" mass="40329">MKDKLRKKTVLVTGGTGSIGTEIVKQVLSYDASKVIVFSRDEIKHFSLKKNLTDDRLETVIGDVRDYRSVQRVFNDFDIDLIYHAAAMKHVVVCEDFPIESVRTNVLGTQNMVDLATKYGIPKMINISTDKSAYPVNVMGATKFIAERIVLNANFSCVRFGNVANSHGSVIPILLENLLNGKPINITNPNATRFIMEIPDAVNLVMEATKYAQGGDLFILKMKAFKLGDLLDVILHKIAPRLNIPEENIKVNMIGLVDGEKLHEGLVNSTESQFLFELNNTYVILKDKEKALKYEDTRKINSFKYTSNEVDLISKSEIEKIVINYFKKDSMREKLWEYLTNYSKKYVVQHATEIY</sequence>
<proteinExistence type="inferred from homology"/>
<dbReference type="OrthoDB" id="4907at2157"/>
<dbReference type="PANTHER" id="PTHR43318:SF2">
    <property type="entry name" value="UDP-N-ACETYLGLUCOSAMINE 4,6-DEHYDRATASE (INVERTING)"/>
    <property type="match status" value="1"/>
</dbReference>
<dbReference type="Pfam" id="PF02719">
    <property type="entry name" value="Polysacc_synt_2"/>
    <property type="match status" value="1"/>
</dbReference>
<comment type="similarity">
    <text evidence="1">Belongs to the polysaccharide synthase family.</text>
</comment>
<evidence type="ECO:0000313" key="3">
    <source>
        <dbReference type="EMBL" id="PAV03920.1"/>
    </source>
</evidence>
<comment type="caution">
    <text evidence="3">The sequence shown here is derived from an EMBL/GenBank/DDBJ whole genome shotgun (WGS) entry which is preliminary data.</text>
</comment>
<gene>
    <name evidence="3" type="ORF">ASJ80_02575</name>
</gene>
<reference evidence="3 4" key="1">
    <citation type="journal article" date="2017" name="BMC Genomics">
        <title>Genomic analysis of methanogenic archaea reveals a shift towards energy conservation.</title>
        <authorList>
            <person name="Gilmore S.P."/>
            <person name="Henske J.K."/>
            <person name="Sexton J.A."/>
            <person name="Solomon K.V."/>
            <person name="Seppala S."/>
            <person name="Yoo J.I."/>
            <person name="Huyett L.M."/>
            <person name="Pressman A."/>
            <person name="Cogan J.Z."/>
            <person name="Kivenson V."/>
            <person name="Peng X."/>
            <person name="Tan Y."/>
            <person name="Valentine D.L."/>
            <person name="O'Malley M.A."/>
        </authorList>
    </citation>
    <scope>NUCLEOTIDE SEQUENCE [LARGE SCALE GENOMIC DNA]</scope>
    <source>
        <strain evidence="3 4">M.o.H.</strain>
    </source>
</reference>
<dbReference type="InterPro" id="IPR036291">
    <property type="entry name" value="NAD(P)-bd_dom_sf"/>
</dbReference>
<feature type="domain" description="Polysaccharide biosynthesis protein CapD-like" evidence="2">
    <location>
        <begin position="10"/>
        <end position="284"/>
    </location>
</feature>
<protein>
    <recommendedName>
        <fullName evidence="2">Polysaccharide biosynthesis protein CapD-like domain-containing protein</fullName>
    </recommendedName>
</protein>
<dbReference type="InterPro" id="IPR003869">
    <property type="entry name" value="Polysac_CapD-like"/>
</dbReference>
<dbReference type="AlphaFoldDB" id="A0A2A2H3Q4"/>
<evidence type="ECO:0000259" key="2">
    <source>
        <dbReference type="Pfam" id="PF02719"/>
    </source>
</evidence>
<organism evidence="3 4">
    <name type="scientific">Methanobacterium bryantii</name>
    <dbReference type="NCBI Taxonomy" id="2161"/>
    <lineage>
        <taxon>Archaea</taxon>
        <taxon>Methanobacteriati</taxon>
        <taxon>Methanobacteriota</taxon>
        <taxon>Methanomada group</taxon>
        <taxon>Methanobacteria</taxon>
        <taxon>Methanobacteriales</taxon>
        <taxon>Methanobacteriaceae</taxon>
        <taxon>Methanobacterium</taxon>
    </lineage>
</organism>
<name>A0A2A2H3Q4_METBR</name>
<dbReference type="Gene3D" id="3.40.50.720">
    <property type="entry name" value="NAD(P)-binding Rossmann-like Domain"/>
    <property type="match status" value="1"/>
</dbReference>
<evidence type="ECO:0000256" key="1">
    <source>
        <dbReference type="ARBA" id="ARBA00007430"/>
    </source>
</evidence>
<accession>A0A2A2H3Q4</accession>
<evidence type="ECO:0000313" key="4">
    <source>
        <dbReference type="Proteomes" id="UP000217784"/>
    </source>
</evidence>
<keyword evidence="4" id="KW-1185">Reference proteome</keyword>
<dbReference type="RefSeq" id="WP_069584111.1">
    <property type="nucleotide sequence ID" value="NZ_LMVM01000033.1"/>
</dbReference>
<dbReference type="SUPFAM" id="SSF51735">
    <property type="entry name" value="NAD(P)-binding Rossmann-fold domains"/>
    <property type="match status" value="1"/>
</dbReference>
<dbReference type="InterPro" id="IPR051203">
    <property type="entry name" value="Polysaccharide_Synthase-Rel"/>
</dbReference>